<reference evidence="2" key="1">
    <citation type="journal article" date="2013" name="Genome Announc.">
        <title>Draft genome sequence of the basidiomycetous yeast-like fungus Pseudozyma hubeiensis SY62, which produces an abundant amount of the biosurfactant mannosylerythritol lipids.</title>
        <authorList>
            <person name="Konishi M."/>
            <person name="Hatada Y."/>
            <person name="Horiuchi J."/>
        </authorList>
    </citation>
    <scope>NUCLEOTIDE SEQUENCE [LARGE SCALE GENOMIC DNA]</scope>
    <source>
        <strain evidence="2">SY62</strain>
    </source>
</reference>
<sequence>MGEFEIGEQPDTRSLNVVSTIQQTRTCPFDWMCGVWTREVSISVVTFVEFSEVKQAVATNQAIESMCCVETSAAKRCEPANVI</sequence>
<dbReference type="AlphaFoldDB" id="R9P1D9"/>
<dbReference type="EMBL" id="DF238790">
    <property type="protein sequence ID" value="GAC95108.1"/>
    <property type="molecule type" value="Genomic_DNA"/>
</dbReference>
<dbReference type="RefSeq" id="XP_012188695.1">
    <property type="nucleotide sequence ID" value="XM_012333305.1"/>
</dbReference>
<organism evidence="1 2">
    <name type="scientific">Pseudozyma hubeiensis (strain SY62)</name>
    <name type="common">Yeast</name>
    <dbReference type="NCBI Taxonomy" id="1305764"/>
    <lineage>
        <taxon>Eukaryota</taxon>
        <taxon>Fungi</taxon>
        <taxon>Dikarya</taxon>
        <taxon>Basidiomycota</taxon>
        <taxon>Ustilaginomycotina</taxon>
        <taxon>Ustilaginomycetes</taxon>
        <taxon>Ustilaginales</taxon>
        <taxon>Ustilaginaceae</taxon>
        <taxon>Pseudozyma</taxon>
    </lineage>
</organism>
<dbReference type="HOGENOM" id="CLU_2543546_0_0_1"/>
<proteinExistence type="predicted"/>
<keyword evidence="2" id="KW-1185">Reference proteome</keyword>
<dbReference type="Proteomes" id="UP000014071">
    <property type="component" value="Unassembled WGS sequence"/>
</dbReference>
<evidence type="ECO:0000313" key="2">
    <source>
        <dbReference type="Proteomes" id="UP000014071"/>
    </source>
</evidence>
<accession>R9P1D9</accession>
<dbReference type="GeneID" id="24107974"/>
<protein>
    <submittedName>
        <fullName evidence="1">Uncharacterized protein</fullName>
    </submittedName>
</protein>
<evidence type="ECO:0000313" key="1">
    <source>
        <dbReference type="EMBL" id="GAC95108.1"/>
    </source>
</evidence>
<gene>
    <name evidence="1" type="ORF">PHSY_002683</name>
</gene>
<name>R9P1D9_PSEHS</name>